<sequence>MTILVVDDEKELRETLKNALELEGYDVILAENGLVGFTLAQEKKPDLILLDISMPVMDGFTTLFKLKQNPSTKDIPVIILTGQYVDEENLERGFNLGAIEYLYKPIKLAELTARVRSVLRMKILELEAKKAQTGTAKFFINEIKRIFSTLKGVMEILILSEGISYEFKASISEDLKKLKKWFEIVDYYTIINDIVAGVEKMDMRIVDLSALLKNLIEEVKGKYENVKFELNLAREAIIQGDDNLLRVGFKIFIDLVSEAMPSGGAISITQTIRSGKDGRFVFVVVRDEAPKLPLEFAKILFNPYALSNFEFTPPYNLLGLKVFQMLIELHGGFVLVEPSELTSGNKFIIQVRSA</sequence>
<evidence type="ECO:0000256" key="4">
    <source>
        <dbReference type="ARBA" id="ARBA00023125"/>
    </source>
</evidence>
<dbReference type="SUPFAM" id="SSF55874">
    <property type="entry name" value="ATPase domain of HSP90 chaperone/DNA topoisomerase II/histidine kinase"/>
    <property type="match status" value="1"/>
</dbReference>
<dbReference type="InterPro" id="IPR001789">
    <property type="entry name" value="Sig_transdc_resp-reg_receiver"/>
</dbReference>
<keyword evidence="3" id="KW-0805">Transcription regulation</keyword>
<dbReference type="InterPro" id="IPR039420">
    <property type="entry name" value="WalR-like"/>
</dbReference>
<dbReference type="Pfam" id="PF00072">
    <property type="entry name" value="Response_reg"/>
    <property type="match status" value="1"/>
</dbReference>
<dbReference type="Gene3D" id="3.40.50.2300">
    <property type="match status" value="1"/>
</dbReference>
<evidence type="ECO:0000256" key="3">
    <source>
        <dbReference type="ARBA" id="ARBA00023015"/>
    </source>
</evidence>
<dbReference type="GO" id="GO:0032993">
    <property type="term" value="C:protein-DNA complex"/>
    <property type="evidence" value="ECO:0007669"/>
    <property type="project" value="TreeGrafter"/>
</dbReference>
<keyword evidence="2" id="KW-0902">Two-component regulatory system</keyword>
<keyword evidence="11" id="KW-1185">Reference proteome</keyword>
<evidence type="ECO:0000313" key="10">
    <source>
        <dbReference type="EMBL" id="CUU06482.1"/>
    </source>
</evidence>
<organism evidence="10 11">
    <name type="scientific">Candidatus Thermokryptus mobilis</name>
    <dbReference type="NCBI Taxonomy" id="1643428"/>
    <lineage>
        <taxon>Bacteria</taxon>
        <taxon>Pseudomonadati</taxon>
        <taxon>Candidatus Kryptoniota</taxon>
        <taxon>Candidatus Thermokryptus</taxon>
    </lineage>
</organism>
<feature type="coiled-coil region" evidence="7">
    <location>
        <begin position="198"/>
        <end position="236"/>
    </location>
</feature>
<dbReference type="InterPro" id="IPR036890">
    <property type="entry name" value="HATPase_C_sf"/>
</dbReference>
<dbReference type="Gene3D" id="3.30.565.10">
    <property type="entry name" value="Histidine kinase-like ATPase, C-terminal domain"/>
    <property type="match status" value="1"/>
</dbReference>
<dbReference type="GO" id="GO:0000156">
    <property type="term" value="F:phosphorelay response regulator activity"/>
    <property type="evidence" value="ECO:0007669"/>
    <property type="project" value="TreeGrafter"/>
</dbReference>
<feature type="domain" description="Response regulatory" evidence="9">
    <location>
        <begin position="2"/>
        <end position="119"/>
    </location>
</feature>
<feature type="domain" description="Histidine kinase" evidence="8">
    <location>
        <begin position="138"/>
        <end position="354"/>
    </location>
</feature>
<name>A0A0S4N5B2_9BACT</name>
<dbReference type="RefSeq" id="WP_140945266.1">
    <property type="nucleotide sequence ID" value="NZ_FAOO01000010.1"/>
</dbReference>
<dbReference type="AlphaFoldDB" id="A0A0S4N5B2"/>
<dbReference type="PROSITE" id="PS50110">
    <property type="entry name" value="RESPONSE_REGULATORY"/>
    <property type="match status" value="1"/>
</dbReference>
<evidence type="ECO:0000256" key="6">
    <source>
        <dbReference type="PROSITE-ProRule" id="PRU00169"/>
    </source>
</evidence>
<proteinExistence type="predicted"/>
<dbReference type="GO" id="GO:0006355">
    <property type="term" value="P:regulation of DNA-templated transcription"/>
    <property type="evidence" value="ECO:0007669"/>
    <property type="project" value="TreeGrafter"/>
</dbReference>
<reference evidence="11" key="1">
    <citation type="submission" date="2015-11" db="EMBL/GenBank/DDBJ databases">
        <authorList>
            <person name="Varghese N."/>
        </authorList>
    </citation>
    <scope>NUCLEOTIDE SEQUENCE [LARGE SCALE GENOMIC DNA]</scope>
</reference>
<dbReference type="InterPro" id="IPR011006">
    <property type="entry name" value="CheY-like_superfamily"/>
</dbReference>
<evidence type="ECO:0000256" key="1">
    <source>
        <dbReference type="ARBA" id="ARBA00022553"/>
    </source>
</evidence>
<keyword evidence="7" id="KW-0175">Coiled coil</keyword>
<evidence type="ECO:0000256" key="7">
    <source>
        <dbReference type="SAM" id="Coils"/>
    </source>
</evidence>
<keyword evidence="5" id="KW-0804">Transcription</keyword>
<protein>
    <submittedName>
        <fullName evidence="10">Response regulator receiver domain-containing protein</fullName>
    </submittedName>
</protein>
<dbReference type="STRING" id="1643428.GCA_001442855_01492"/>
<dbReference type="PANTHER" id="PTHR48111:SF1">
    <property type="entry name" value="TWO-COMPONENT RESPONSE REGULATOR ORR33"/>
    <property type="match status" value="1"/>
</dbReference>
<evidence type="ECO:0000313" key="11">
    <source>
        <dbReference type="Proteomes" id="UP000320623"/>
    </source>
</evidence>
<dbReference type="SUPFAM" id="SSF52172">
    <property type="entry name" value="CheY-like"/>
    <property type="match status" value="1"/>
</dbReference>
<dbReference type="OrthoDB" id="9812260at2"/>
<keyword evidence="1 6" id="KW-0597">Phosphoprotein</keyword>
<dbReference type="EMBL" id="FAOO01000010">
    <property type="protein sequence ID" value="CUU06482.1"/>
    <property type="molecule type" value="Genomic_DNA"/>
</dbReference>
<dbReference type="GO" id="GO:0005829">
    <property type="term" value="C:cytosol"/>
    <property type="evidence" value="ECO:0007669"/>
    <property type="project" value="TreeGrafter"/>
</dbReference>
<dbReference type="GO" id="GO:0000976">
    <property type="term" value="F:transcription cis-regulatory region binding"/>
    <property type="evidence" value="ECO:0007669"/>
    <property type="project" value="TreeGrafter"/>
</dbReference>
<evidence type="ECO:0000256" key="2">
    <source>
        <dbReference type="ARBA" id="ARBA00023012"/>
    </source>
</evidence>
<dbReference type="PROSITE" id="PS50109">
    <property type="entry name" value="HIS_KIN"/>
    <property type="match status" value="1"/>
</dbReference>
<dbReference type="PANTHER" id="PTHR48111">
    <property type="entry name" value="REGULATOR OF RPOS"/>
    <property type="match status" value="1"/>
</dbReference>
<gene>
    <name evidence="10" type="ORF">JGI1_01525</name>
</gene>
<dbReference type="InterPro" id="IPR005467">
    <property type="entry name" value="His_kinase_dom"/>
</dbReference>
<evidence type="ECO:0000259" key="8">
    <source>
        <dbReference type="PROSITE" id="PS50109"/>
    </source>
</evidence>
<accession>A0A0S4N5B2</accession>
<keyword evidence="4" id="KW-0238">DNA-binding</keyword>
<dbReference type="Proteomes" id="UP000320623">
    <property type="component" value="Unassembled WGS sequence"/>
</dbReference>
<feature type="modified residue" description="4-aspartylphosphate" evidence="6">
    <location>
        <position position="51"/>
    </location>
</feature>
<evidence type="ECO:0000256" key="5">
    <source>
        <dbReference type="ARBA" id="ARBA00023163"/>
    </source>
</evidence>
<evidence type="ECO:0000259" key="9">
    <source>
        <dbReference type="PROSITE" id="PS50110"/>
    </source>
</evidence>
<dbReference type="SMART" id="SM00448">
    <property type="entry name" value="REC"/>
    <property type="match status" value="1"/>
</dbReference>